<feature type="transmembrane region" description="Helical" evidence="1">
    <location>
        <begin position="41"/>
        <end position="69"/>
    </location>
</feature>
<comment type="caution">
    <text evidence="2">The sequence shown here is derived from an EMBL/GenBank/DDBJ whole genome shotgun (WGS) entry which is preliminary data.</text>
</comment>
<keyword evidence="1" id="KW-0812">Transmembrane</keyword>
<reference evidence="2" key="2">
    <citation type="journal article" date="2023" name="Gut Microbes">
        <title>Characterization of Bifidobacterium kashiwanohense that utilizes both milk- and plant-derived oligosaccharides.</title>
        <authorList>
            <person name="Orihara K."/>
            <person name="Yahagi K."/>
            <person name="Saito Y."/>
            <person name="Watanabe Y."/>
            <person name="Sasai T."/>
            <person name="Hara T."/>
            <person name="Tsukuda N."/>
            <person name="Oki K."/>
            <person name="Fujimoto J."/>
            <person name="Matsuki T."/>
        </authorList>
    </citation>
    <scope>NUCLEOTIDE SEQUENCE</scope>
    <source>
        <strain evidence="2">YIT 13062</strain>
    </source>
</reference>
<sequence length="86" mass="9811">MPTVHDWLQAHGGTDMDADAFDRCESEWYELLEQRKRQMNVFLAGLFVGTLVYALATLALLALVGWLLYSLVPFDGFGRFVDWVRG</sequence>
<organism evidence="2 3">
    <name type="scientific">Bifidobacterium catenulatum subsp. kashiwanohense</name>
    <dbReference type="NCBI Taxonomy" id="630129"/>
    <lineage>
        <taxon>Bacteria</taxon>
        <taxon>Bacillati</taxon>
        <taxon>Actinomycetota</taxon>
        <taxon>Actinomycetes</taxon>
        <taxon>Bifidobacteriales</taxon>
        <taxon>Bifidobacteriaceae</taxon>
        <taxon>Bifidobacterium</taxon>
    </lineage>
</organism>
<reference evidence="2" key="1">
    <citation type="submission" date="2022-09" db="EMBL/GenBank/DDBJ databases">
        <authorList>
            <person name="Orihara K."/>
        </authorList>
    </citation>
    <scope>NUCLEOTIDE SEQUENCE</scope>
    <source>
        <strain evidence="2">YIT 13062</strain>
    </source>
</reference>
<accession>A0AA43T2L7</accession>
<evidence type="ECO:0000313" key="2">
    <source>
        <dbReference type="EMBL" id="MDH7889174.1"/>
    </source>
</evidence>
<gene>
    <name evidence="2" type="ORF">OB951_00860</name>
</gene>
<dbReference type="AlphaFoldDB" id="A0AA43T2L7"/>
<proteinExistence type="predicted"/>
<protein>
    <submittedName>
        <fullName evidence="2">Uncharacterized protein</fullName>
    </submittedName>
</protein>
<evidence type="ECO:0000313" key="3">
    <source>
        <dbReference type="Proteomes" id="UP001161916"/>
    </source>
</evidence>
<dbReference type="EMBL" id="JAOPMH010000001">
    <property type="protein sequence ID" value="MDH7889174.1"/>
    <property type="molecule type" value="Genomic_DNA"/>
</dbReference>
<evidence type="ECO:0000256" key="1">
    <source>
        <dbReference type="SAM" id="Phobius"/>
    </source>
</evidence>
<dbReference type="Proteomes" id="UP001161916">
    <property type="component" value="Unassembled WGS sequence"/>
</dbReference>
<name>A0AA43T2L7_9BIFI</name>
<keyword evidence="1" id="KW-0472">Membrane</keyword>
<keyword evidence="1" id="KW-1133">Transmembrane helix</keyword>